<evidence type="ECO:0000313" key="2">
    <source>
        <dbReference type="Proteomes" id="UP000805704"/>
    </source>
</evidence>
<accession>A0ACB7FGS8</accession>
<reference evidence="1" key="1">
    <citation type="submission" date="2020-04" db="EMBL/GenBank/DDBJ databases">
        <title>A chromosome-scale assembly and high-density genetic map of the yellow drum (Nibea albiflora) genome.</title>
        <authorList>
            <person name="Xu D."/>
            <person name="Zhang W."/>
            <person name="Chen R."/>
            <person name="Tan P."/>
            <person name="Wang L."/>
            <person name="Song H."/>
            <person name="Tian L."/>
            <person name="Zhu Q."/>
            <person name="Wang B."/>
        </authorList>
    </citation>
    <scope>NUCLEOTIDE SEQUENCE</scope>
    <source>
        <strain evidence="1">ZJHYS-2018</strain>
    </source>
</reference>
<protein>
    <submittedName>
        <fullName evidence="1">Protein dispatched-like protein 2</fullName>
    </submittedName>
</protein>
<organism evidence="1 2">
    <name type="scientific">Nibea albiflora</name>
    <name type="common">Yellow drum</name>
    <name type="synonym">Corvina albiflora</name>
    <dbReference type="NCBI Taxonomy" id="240163"/>
    <lineage>
        <taxon>Eukaryota</taxon>
        <taxon>Metazoa</taxon>
        <taxon>Chordata</taxon>
        <taxon>Craniata</taxon>
        <taxon>Vertebrata</taxon>
        <taxon>Euteleostomi</taxon>
        <taxon>Actinopterygii</taxon>
        <taxon>Neopterygii</taxon>
        <taxon>Teleostei</taxon>
        <taxon>Neoteleostei</taxon>
        <taxon>Acanthomorphata</taxon>
        <taxon>Eupercaria</taxon>
        <taxon>Sciaenidae</taxon>
        <taxon>Nibea</taxon>
    </lineage>
</organism>
<dbReference type="EMBL" id="CM024799">
    <property type="protein sequence ID" value="KAG8013359.1"/>
    <property type="molecule type" value="Genomic_DNA"/>
</dbReference>
<dbReference type="Proteomes" id="UP000805704">
    <property type="component" value="Chromosome 11"/>
</dbReference>
<gene>
    <name evidence="1" type="primary">DISP2</name>
    <name evidence="1" type="ORF">GBF38_021686</name>
</gene>
<sequence>MCSHQHKICQPPPALQTSSPYKENTLRPVGLAQEDVAKDKLLCKTCRGQSSGVKHWSNSSFSSSSSLEETIISHTLETIDQPSLCKDEQTTEESLYHHHHSKKGHLSFQSQSSCEGLEDSNETCLSDIEAGPSNTQQHEEEEEVEEEEEEEVQLQPGHLNGKRDTLRLSLKETVYETCNKGRTSQSEEVVILPNSKPDLPDVWIKRDGQREDTC</sequence>
<comment type="caution">
    <text evidence="1">The sequence shown here is derived from an EMBL/GenBank/DDBJ whole genome shotgun (WGS) entry which is preliminary data.</text>
</comment>
<proteinExistence type="predicted"/>
<keyword evidence="2" id="KW-1185">Reference proteome</keyword>
<evidence type="ECO:0000313" key="1">
    <source>
        <dbReference type="EMBL" id="KAG8013359.1"/>
    </source>
</evidence>
<name>A0ACB7FGS8_NIBAL</name>